<sequence length="635" mass="69242">MTRINTDNSPTTSVGSPTSPMTDDEFSNLSDSWMEVETSSIGRSTFDGLSDSSFDSNDHDSRSEASSFDSASNDGREIHSEPEDVEAMSEVEEETPSLISGSYDLASSKLDGSKMGSSVDTIQQYSTSSSQVRLIFPDPGSSFSAATTGSHSGLLSEQSPASSIFAPKRPRSRGQSTTESDERLQESILSNASAKRRSSSPLKSDSWERSSKLWDLDKGDYWLLNSTEKLGEMEKMKESKTVLDEPEALFTVKAAETEKDIVREPETRSKKNAVLTVCAMLALGVAGLYTGYSASLSRPSAGPSVLPVQAPTDMARHNFWDRLSASILTPSATEAPHIPVSTNPVKKTEEYRLIKQALSTLNEAQHKAHSVFHTTPPPSAQSKSAGGQDNSLAVRNENVALMTLELARKEVMVHKLVQKLVSASRPARSNIASAAVNCTCDLSTYYSTQILPRIMGSYTRTKALAVSAYDTLMRFFFKEVEEVFDVGRQMFQASDAAASLVVSRATRGARILHTTLTPYLHLPSLFTPRGASNVTHEALDALSEYVESTMEGLVGTIGQETRDMQDKAEKSIRKAKKGLNRVIKEKRLEKERKVGKENSLVNAVDRKGRALADPRSPCAKNGGCFKKFKGTQQQP</sequence>
<name>A0A5D3AYE6_9TREE</name>
<feature type="compositionally biased region" description="Acidic residues" evidence="1">
    <location>
        <begin position="83"/>
        <end position="95"/>
    </location>
</feature>
<feature type="compositionally biased region" description="Low complexity" evidence="1">
    <location>
        <begin position="9"/>
        <end position="21"/>
    </location>
</feature>
<feature type="compositionally biased region" description="Polar residues" evidence="1">
    <location>
        <begin position="380"/>
        <end position="389"/>
    </location>
</feature>
<feature type="compositionally biased region" description="Polar residues" evidence="1">
    <location>
        <begin position="27"/>
        <end position="43"/>
    </location>
</feature>
<dbReference type="AlphaFoldDB" id="A0A5D3AYE6"/>
<feature type="region of interest" description="Disordered" evidence="1">
    <location>
        <begin position="1"/>
        <end position="205"/>
    </location>
</feature>
<comment type="caution">
    <text evidence="2">The sequence shown here is derived from an EMBL/GenBank/DDBJ whole genome shotgun (WGS) entry which is preliminary data.</text>
</comment>
<organism evidence="2 3">
    <name type="scientific">Cryptococcus floricola</name>
    <dbReference type="NCBI Taxonomy" id="2591691"/>
    <lineage>
        <taxon>Eukaryota</taxon>
        <taxon>Fungi</taxon>
        <taxon>Dikarya</taxon>
        <taxon>Basidiomycota</taxon>
        <taxon>Agaricomycotina</taxon>
        <taxon>Tremellomycetes</taxon>
        <taxon>Tremellales</taxon>
        <taxon>Cryptococcaceae</taxon>
        <taxon>Cryptococcus</taxon>
    </lineage>
</organism>
<proteinExistence type="predicted"/>
<gene>
    <name evidence="2" type="ORF">B9479_003405</name>
</gene>
<dbReference type="Proteomes" id="UP000322245">
    <property type="component" value="Unassembled WGS sequence"/>
</dbReference>
<keyword evidence="3" id="KW-1185">Reference proteome</keyword>
<feature type="compositionally biased region" description="Polar residues" evidence="1">
    <location>
        <begin position="115"/>
        <end position="132"/>
    </location>
</feature>
<protein>
    <submittedName>
        <fullName evidence="2">Uncharacterized protein</fullName>
    </submittedName>
</protein>
<feature type="region of interest" description="Disordered" evidence="1">
    <location>
        <begin position="365"/>
        <end position="389"/>
    </location>
</feature>
<reference evidence="2 3" key="1">
    <citation type="submission" date="2017-05" db="EMBL/GenBank/DDBJ databases">
        <title>The Genome Sequence of Tsuchiyaea wingfieldii DSM 27421.</title>
        <authorList>
            <person name="Cuomo C."/>
            <person name="Passer A."/>
            <person name="Billmyre B."/>
            <person name="Heitman J."/>
        </authorList>
    </citation>
    <scope>NUCLEOTIDE SEQUENCE [LARGE SCALE GENOMIC DNA]</scope>
    <source>
        <strain evidence="2 3">DSM 27421</strain>
    </source>
</reference>
<feature type="compositionally biased region" description="Polar residues" evidence="1">
    <location>
        <begin position="141"/>
        <end position="162"/>
    </location>
</feature>
<dbReference type="EMBL" id="NIDF01000032">
    <property type="protein sequence ID" value="TYJ55882.1"/>
    <property type="molecule type" value="Genomic_DNA"/>
</dbReference>
<evidence type="ECO:0000313" key="2">
    <source>
        <dbReference type="EMBL" id="TYJ55882.1"/>
    </source>
</evidence>
<evidence type="ECO:0000313" key="3">
    <source>
        <dbReference type="Proteomes" id="UP000322245"/>
    </source>
</evidence>
<evidence type="ECO:0000256" key="1">
    <source>
        <dbReference type="SAM" id="MobiDB-lite"/>
    </source>
</evidence>
<feature type="compositionally biased region" description="Polar residues" evidence="1">
    <location>
        <begin position="187"/>
        <end position="203"/>
    </location>
</feature>
<accession>A0A5D3AYE6</accession>